<evidence type="ECO:0000313" key="3">
    <source>
        <dbReference type="Proteomes" id="UP000588112"/>
    </source>
</evidence>
<accession>A0A7W8Z440</accession>
<sequence length="39" mass="4590">MDERVWTIRESLRRGDRVRLRLGRPLPGPRTPRPGRSPP</sequence>
<dbReference type="AlphaFoldDB" id="A0A7W8Z440"/>
<feature type="compositionally biased region" description="Pro residues" evidence="1">
    <location>
        <begin position="26"/>
        <end position="39"/>
    </location>
</feature>
<keyword evidence="3" id="KW-1185">Reference proteome</keyword>
<organism evidence="2 3">
    <name type="scientific">Sphaerisporangium krabiense</name>
    <dbReference type="NCBI Taxonomy" id="763782"/>
    <lineage>
        <taxon>Bacteria</taxon>
        <taxon>Bacillati</taxon>
        <taxon>Actinomycetota</taxon>
        <taxon>Actinomycetes</taxon>
        <taxon>Streptosporangiales</taxon>
        <taxon>Streptosporangiaceae</taxon>
        <taxon>Sphaerisporangium</taxon>
    </lineage>
</organism>
<evidence type="ECO:0000313" key="2">
    <source>
        <dbReference type="EMBL" id="MBB5626880.1"/>
    </source>
</evidence>
<dbReference type="EMBL" id="JACHBR010000001">
    <property type="protein sequence ID" value="MBB5626880.1"/>
    <property type="molecule type" value="Genomic_DNA"/>
</dbReference>
<proteinExistence type="predicted"/>
<reference evidence="2 3" key="1">
    <citation type="submission" date="2020-08" db="EMBL/GenBank/DDBJ databases">
        <title>Sequencing the genomes of 1000 actinobacteria strains.</title>
        <authorList>
            <person name="Klenk H.-P."/>
        </authorList>
    </citation>
    <scope>NUCLEOTIDE SEQUENCE [LARGE SCALE GENOMIC DNA]</scope>
    <source>
        <strain evidence="2 3">DSM 45790</strain>
    </source>
</reference>
<protein>
    <submittedName>
        <fullName evidence="2">Uncharacterized protein</fullName>
    </submittedName>
</protein>
<dbReference type="Proteomes" id="UP000588112">
    <property type="component" value="Unassembled WGS sequence"/>
</dbReference>
<name>A0A7W8Z440_9ACTN</name>
<comment type="caution">
    <text evidence="2">The sequence shown here is derived from an EMBL/GenBank/DDBJ whole genome shotgun (WGS) entry which is preliminary data.</text>
</comment>
<feature type="region of interest" description="Disordered" evidence="1">
    <location>
        <begin position="19"/>
        <end position="39"/>
    </location>
</feature>
<evidence type="ECO:0000256" key="1">
    <source>
        <dbReference type="SAM" id="MobiDB-lite"/>
    </source>
</evidence>
<gene>
    <name evidence="2" type="ORF">BJ981_002579</name>
</gene>